<dbReference type="Gramene" id="ONK64803">
    <property type="protein sequence ID" value="ONK64803"/>
    <property type="gene ID" value="A4U43_C07F30110"/>
</dbReference>
<dbReference type="Proteomes" id="UP000243459">
    <property type="component" value="Chromosome 7"/>
</dbReference>
<name>A0A5P1EGB5_ASPOF</name>
<sequence length="156" mass="17974">MEPRHFAAYENSVFRHYVHFGPPGVDLLTFEHILSQWDKRRKKFVLPIGMMKKRSPAHSTLSGYLFKYVNSIEQANNTTWGTYIFNRTSDAIGRALKGLEPGKTTLYLQGCTPLVCLWYYELTGIKKPAVSCTVMPQDIDEDVEQPNEALEKMEWP</sequence>
<evidence type="ECO:0000313" key="1">
    <source>
        <dbReference type="EMBL" id="ONK64803.1"/>
    </source>
</evidence>
<keyword evidence="2" id="KW-1185">Reference proteome</keyword>
<protein>
    <submittedName>
        <fullName evidence="1">Uncharacterized protein</fullName>
    </submittedName>
</protein>
<organism evidence="1 2">
    <name type="scientific">Asparagus officinalis</name>
    <name type="common">Garden asparagus</name>
    <dbReference type="NCBI Taxonomy" id="4686"/>
    <lineage>
        <taxon>Eukaryota</taxon>
        <taxon>Viridiplantae</taxon>
        <taxon>Streptophyta</taxon>
        <taxon>Embryophyta</taxon>
        <taxon>Tracheophyta</taxon>
        <taxon>Spermatophyta</taxon>
        <taxon>Magnoliopsida</taxon>
        <taxon>Liliopsida</taxon>
        <taxon>Asparagales</taxon>
        <taxon>Asparagaceae</taxon>
        <taxon>Asparagoideae</taxon>
        <taxon>Asparagus</taxon>
    </lineage>
</organism>
<dbReference type="EMBL" id="CM007387">
    <property type="protein sequence ID" value="ONK64803.1"/>
    <property type="molecule type" value="Genomic_DNA"/>
</dbReference>
<accession>A0A5P1EGB5</accession>
<reference evidence="2" key="1">
    <citation type="journal article" date="2017" name="Nat. Commun.">
        <title>The asparagus genome sheds light on the origin and evolution of a young Y chromosome.</title>
        <authorList>
            <person name="Harkess A."/>
            <person name="Zhou J."/>
            <person name="Xu C."/>
            <person name="Bowers J.E."/>
            <person name="Van der Hulst R."/>
            <person name="Ayyampalayam S."/>
            <person name="Mercati F."/>
            <person name="Riccardi P."/>
            <person name="McKain M.R."/>
            <person name="Kakrana A."/>
            <person name="Tang H."/>
            <person name="Ray J."/>
            <person name="Groenendijk J."/>
            <person name="Arikit S."/>
            <person name="Mathioni S.M."/>
            <person name="Nakano M."/>
            <person name="Shan H."/>
            <person name="Telgmann-Rauber A."/>
            <person name="Kanno A."/>
            <person name="Yue Z."/>
            <person name="Chen H."/>
            <person name="Li W."/>
            <person name="Chen Y."/>
            <person name="Xu X."/>
            <person name="Zhang Y."/>
            <person name="Luo S."/>
            <person name="Chen H."/>
            <person name="Gao J."/>
            <person name="Mao Z."/>
            <person name="Pires J.C."/>
            <person name="Luo M."/>
            <person name="Kudrna D."/>
            <person name="Wing R.A."/>
            <person name="Meyers B.C."/>
            <person name="Yi K."/>
            <person name="Kong H."/>
            <person name="Lavrijsen P."/>
            <person name="Sunseri F."/>
            <person name="Falavigna A."/>
            <person name="Ye Y."/>
            <person name="Leebens-Mack J.H."/>
            <person name="Chen G."/>
        </authorList>
    </citation>
    <scope>NUCLEOTIDE SEQUENCE [LARGE SCALE GENOMIC DNA]</scope>
    <source>
        <strain evidence="2">cv. DH0086</strain>
    </source>
</reference>
<evidence type="ECO:0000313" key="2">
    <source>
        <dbReference type="Proteomes" id="UP000243459"/>
    </source>
</evidence>
<dbReference type="AlphaFoldDB" id="A0A5P1EGB5"/>
<proteinExistence type="predicted"/>
<gene>
    <name evidence="1" type="ORF">A4U43_C07F30110</name>
</gene>